<dbReference type="AlphaFoldDB" id="A0A8S0FWS9"/>
<reference evidence="1 2" key="1">
    <citation type="submission" date="2020-01" db="EMBL/GenBank/DDBJ databases">
        <title>Dynamics of blaIMP-6 dissemination in carbapenem resistant Enterobacteriacea isolated from regional surveillance in Osaka, Japan.</title>
        <authorList>
            <person name="Abe R."/>
            <person name="Akeda Y."/>
            <person name="Sugawara Y."/>
            <person name="Yamamoto N."/>
            <person name="Tomono K."/>
            <person name="Takeuchi D."/>
            <person name="Kawahara R."/>
            <person name="Hamada S."/>
        </authorList>
    </citation>
    <scope>NUCLEOTIDE SEQUENCE [LARGE SCALE GENOMIC DNA]</scope>
    <source>
        <strain evidence="1 2">E300</strain>
    </source>
</reference>
<name>A0A8S0FWS9_ECOLX</name>
<dbReference type="Pfam" id="PF00480">
    <property type="entry name" value="ROK"/>
    <property type="match status" value="1"/>
</dbReference>
<evidence type="ECO:0000313" key="2">
    <source>
        <dbReference type="Proteomes" id="UP000467488"/>
    </source>
</evidence>
<dbReference type="InterPro" id="IPR043129">
    <property type="entry name" value="ATPase_NBD"/>
</dbReference>
<dbReference type="InterPro" id="IPR000600">
    <property type="entry name" value="ROK"/>
</dbReference>
<sequence length="92" mass="10357">MYYGFDIGGTKIALGVFDSGRQLQWEKRVPTPRDSYDAFLDAVCELVAEADQRFGCKGHLSALVFRVCRKQKMVRCMPPMSLLPAVNRCVPT</sequence>
<evidence type="ECO:0008006" key="3">
    <source>
        <dbReference type="Google" id="ProtNLM"/>
    </source>
</evidence>
<accession>A0A8S0FWS9</accession>
<dbReference type="SUPFAM" id="SSF53067">
    <property type="entry name" value="Actin-like ATPase domain"/>
    <property type="match status" value="1"/>
</dbReference>
<proteinExistence type="predicted"/>
<organism evidence="1 2">
    <name type="scientific">Escherichia coli</name>
    <dbReference type="NCBI Taxonomy" id="562"/>
    <lineage>
        <taxon>Bacteria</taxon>
        <taxon>Pseudomonadati</taxon>
        <taxon>Pseudomonadota</taxon>
        <taxon>Gammaproteobacteria</taxon>
        <taxon>Enterobacterales</taxon>
        <taxon>Enterobacteriaceae</taxon>
        <taxon>Escherichia</taxon>
    </lineage>
</organism>
<evidence type="ECO:0000313" key="1">
    <source>
        <dbReference type="EMBL" id="BBU84677.1"/>
    </source>
</evidence>
<dbReference type="Proteomes" id="UP000467488">
    <property type="component" value="Chromosome"/>
</dbReference>
<gene>
    <name evidence="1" type="ORF">EIMP300_60770</name>
</gene>
<dbReference type="EMBL" id="AP022360">
    <property type="protein sequence ID" value="BBU84677.1"/>
    <property type="molecule type" value="Genomic_DNA"/>
</dbReference>
<dbReference type="Gene3D" id="3.30.420.40">
    <property type="match status" value="1"/>
</dbReference>
<protein>
    <recommendedName>
        <fullName evidence="3">N-acetylglucosamine kinase</fullName>
    </recommendedName>
</protein>